<gene>
    <name evidence="2" type="ORF">MHIP_07950</name>
</gene>
<dbReference type="RefSeq" id="WP_163887314.1">
    <property type="nucleotide sequence ID" value="NZ_BLLB01000002.1"/>
</dbReference>
<protein>
    <submittedName>
        <fullName evidence="2">Uncharacterized protein</fullName>
    </submittedName>
</protein>
<evidence type="ECO:0000313" key="2">
    <source>
        <dbReference type="EMBL" id="GFH00312.1"/>
    </source>
</evidence>
<feature type="transmembrane region" description="Helical" evidence="1">
    <location>
        <begin position="45"/>
        <end position="65"/>
    </location>
</feature>
<dbReference type="Proteomes" id="UP000465304">
    <property type="component" value="Unassembled WGS sequence"/>
</dbReference>
<evidence type="ECO:0000256" key="1">
    <source>
        <dbReference type="SAM" id="Phobius"/>
    </source>
</evidence>
<accession>A0A7I9ZH18</accession>
<keyword evidence="1" id="KW-0472">Membrane</keyword>
<keyword evidence="3" id="KW-1185">Reference proteome</keyword>
<dbReference type="EMBL" id="BLLB01000002">
    <property type="protein sequence ID" value="GFH00312.1"/>
    <property type="molecule type" value="Genomic_DNA"/>
</dbReference>
<feature type="transmembrane region" description="Helical" evidence="1">
    <location>
        <begin position="77"/>
        <end position="95"/>
    </location>
</feature>
<evidence type="ECO:0000313" key="3">
    <source>
        <dbReference type="Proteomes" id="UP000465304"/>
    </source>
</evidence>
<organism evidence="2 3">
    <name type="scientific">Mycolicibacterium hippocampi</name>
    <dbReference type="NCBI Taxonomy" id="659824"/>
    <lineage>
        <taxon>Bacteria</taxon>
        <taxon>Bacillati</taxon>
        <taxon>Actinomycetota</taxon>
        <taxon>Actinomycetes</taxon>
        <taxon>Mycobacteriales</taxon>
        <taxon>Mycobacteriaceae</taxon>
        <taxon>Mycolicibacterium</taxon>
    </lineage>
</organism>
<dbReference type="AlphaFoldDB" id="A0A7I9ZH18"/>
<comment type="caution">
    <text evidence="2">The sequence shown here is derived from an EMBL/GenBank/DDBJ whole genome shotgun (WGS) entry which is preliminary data.</text>
</comment>
<feature type="transmembrane region" description="Helical" evidence="1">
    <location>
        <begin position="150"/>
        <end position="172"/>
    </location>
</feature>
<feature type="transmembrane region" description="Helical" evidence="1">
    <location>
        <begin position="125"/>
        <end position="144"/>
    </location>
</feature>
<keyword evidence="1" id="KW-0812">Transmembrane</keyword>
<reference evidence="2 3" key="1">
    <citation type="journal article" date="2019" name="Emerg. Microbes Infect.">
        <title>Comprehensive subspecies identification of 175 nontuberculous mycobacteria species based on 7547 genomic profiles.</title>
        <authorList>
            <person name="Matsumoto Y."/>
            <person name="Kinjo T."/>
            <person name="Motooka D."/>
            <person name="Nabeya D."/>
            <person name="Jung N."/>
            <person name="Uechi K."/>
            <person name="Horii T."/>
            <person name="Iida T."/>
            <person name="Fujita J."/>
            <person name="Nakamura S."/>
        </authorList>
    </citation>
    <scope>NUCLEOTIDE SEQUENCE [LARGE SCALE GENOMIC DNA]</scope>
    <source>
        <strain evidence="2 3">JCM 30996</strain>
    </source>
</reference>
<name>A0A7I9ZH18_9MYCO</name>
<sequence length="188" mass="18697">METTQRPVTRASPLPLGFLALFTATSLYAAVQLGWLPADNAAPVAVGVLTVTVWAQVVAAVLGFASGNTTVGTAMGLLAGTWAAVAVTTMVTGSVQPSDPLGVVLLCSGAAMLVPALAGTGPPIAAVVMVTTAVRFFVSGIAEIAGGDTWMTVAGVVGLVLAVVSFYAAVAMEAVSTGRGRLPLAGRK</sequence>
<proteinExistence type="predicted"/>
<keyword evidence="1" id="KW-1133">Transmembrane helix</keyword>